<evidence type="ECO:0000259" key="2">
    <source>
        <dbReference type="Pfam" id="PF13456"/>
    </source>
</evidence>
<dbReference type="AlphaFoldDB" id="A0A834SMU9"/>
<feature type="region of interest" description="Disordered" evidence="1">
    <location>
        <begin position="544"/>
        <end position="581"/>
    </location>
</feature>
<evidence type="ECO:0000313" key="4">
    <source>
        <dbReference type="Proteomes" id="UP000634136"/>
    </source>
</evidence>
<feature type="compositionally biased region" description="Polar residues" evidence="1">
    <location>
        <begin position="374"/>
        <end position="384"/>
    </location>
</feature>
<feature type="compositionally biased region" description="Acidic residues" evidence="1">
    <location>
        <begin position="338"/>
        <end position="349"/>
    </location>
</feature>
<evidence type="ECO:0000313" key="3">
    <source>
        <dbReference type="EMBL" id="KAF7806919.1"/>
    </source>
</evidence>
<feature type="domain" description="RNase H type-1" evidence="2">
    <location>
        <begin position="13"/>
        <end position="67"/>
    </location>
</feature>
<feature type="region of interest" description="Disordered" evidence="1">
    <location>
        <begin position="319"/>
        <end position="418"/>
    </location>
</feature>
<dbReference type="InterPro" id="IPR002156">
    <property type="entry name" value="RNaseH_domain"/>
</dbReference>
<dbReference type="GO" id="GO:0004523">
    <property type="term" value="F:RNA-DNA hybrid ribonuclease activity"/>
    <property type="evidence" value="ECO:0007669"/>
    <property type="project" value="InterPro"/>
</dbReference>
<dbReference type="PANTHER" id="PTHR34023">
    <property type="entry name" value="RNASE H DOMAIN-CONTAINING PROTEIN"/>
    <property type="match status" value="1"/>
</dbReference>
<name>A0A834SMU9_9FABA</name>
<feature type="compositionally biased region" description="Basic and acidic residues" evidence="1">
    <location>
        <begin position="706"/>
        <end position="720"/>
    </location>
</feature>
<feature type="compositionally biased region" description="Basic and acidic residues" evidence="1">
    <location>
        <begin position="728"/>
        <end position="753"/>
    </location>
</feature>
<feature type="compositionally biased region" description="Basic and acidic residues" evidence="1">
    <location>
        <begin position="350"/>
        <end position="361"/>
    </location>
</feature>
<feature type="compositionally biased region" description="Polar residues" evidence="1">
    <location>
        <begin position="570"/>
        <end position="581"/>
    </location>
</feature>
<dbReference type="Proteomes" id="UP000634136">
    <property type="component" value="Unassembled WGS sequence"/>
</dbReference>
<comment type="caution">
    <text evidence="3">The sequence shown here is derived from an EMBL/GenBank/DDBJ whole genome shotgun (WGS) entry which is preliminary data.</text>
</comment>
<feature type="region of interest" description="Disordered" evidence="1">
    <location>
        <begin position="505"/>
        <end position="525"/>
    </location>
</feature>
<feature type="region of interest" description="Disordered" evidence="1">
    <location>
        <begin position="700"/>
        <end position="755"/>
    </location>
</feature>
<evidence type="ECO:0000256" key="1">
    <source>
        <dbReference type="SAM" id="MobiDB-lite"/>
    </source>
</evidence>
<proteinExistence type="predicted"/>
<dbReference type="InterPro" id="IPR044730">
    <property type="entry name" value="RNase_H-like_dom_plant"/>
</dbReference>
<dbReference type="CDD" id="cd06222">
    <property type="entry name" value="RNase_H_like"/>
    <property type="match status" value="1"/>
</dbReference>
<dbReference type="Pfam" id="PF13456">
    <property type="entry name" value="RVT_3"/>
    <property type="match status" value="1"/>
</dbReference>
<sequence length="925" mass="102389">MYFQPYPISEKRSDSEVVLELVSNGVVDTHPCSALVQWVRSLIDRHWDAELVHVFREANQAADFMAKLSHSLAEGFHVFDSPHVGLRSILAADLNGPLVPRLCNLSSCPQMLKAKEHVNIIIITNMLSMGNEMGNNNTTPDLKEEDNNNNMSEAEKKNLHEENQIALAAKGKEADTKADDGLISNDTTELGNETSKGENRIIVTSEAEDVAVEETAKESDDVITVELGKDTLEEDVHEDDEKEQNQAITAAEAEDIEEKVENLASVESISVLGNDSLERDVLGDEVIVEEMQNNASSLEGDTCEHDGKVVREEAGIIDLHDESSIEVQKGESHKDAQDSDEGDLDDETIEVQKGESHKDAQDNDEGENAVNPISEATSLSSDDQLNGKDCFSTEVQEKTEITQAEKPPNAGLEETEGDNCKILSSSLLQGTEEYEKQEDSCMKKNLPATCDPQVDNEPFIEQEEENISVLTSDALGNTNDAELHGSSDESSYQNEFVKVLNEPPLQGSESLHTSDLLDTNPPSLLDEDEISEKEMETQVVVLSGAKTDDGDGDGDESESSVEYASDITDDSPSISEKSNGSLSAQFDHITDHSMNSLPESDMVDMAVYEDRKMIINGSKMENSHELEADMTNTNCMTLRNGYCNEELKMTENGHQFEASINNHNTSDEINSASTQEDFMVLEAEADGQIPDSTFVNCRHEEEEEEHNQKKILEEIEKSPEASEFIVESLDREDMSEESDQKESSSASDLKKENLTMPALDLVDDEAFEKEGTNYGSYEAMESITRSSTESNPDHPNISSLIQKSPSFNLNLRIEAKPDESDQIPLLQQSKTTIEPCILQQEEMPVEEKVVTMERSYSENFKAPFLGLLKEEEEAHLLTMPKQENHVSTVVKAVKETAPASPKGNERRKPRPSFFSSCMCCTTVIN</sequence>
<dbReference type="PANTHER" id="PTHR34023:SF4">
    <property type="entry name" value="RNASE H TYPE-1 DOMAIN-CONTAINING PROTEIN"/>
    <property type="match status" value="1"/>
</dbReference>
<feature type="compositionally biased region" description="Acidic residues" evidence="1">
    <location>
        <begin position="550"/>
        <end position="559"/>
    </location>
</feature>
<organism evidence="3 4">
    <name type="scientific">Senna tora</name>
    <dbReference type="NCBI Taxonomy" id="362788"/>
    <lineage>
        <taxon>Eukaryota</taxon>
        <taxon>Viridiplantae</taxon>
        <taxon>Streptophyta</taxon>
        <taxon>Embryophyta</taxon>
        <taxon>Tracheophyta</taxon>
        <taxon>Spermatophyta</taxon>
        <taxon>Magnoliopsida</taxon>
        <taxon>eudicotyledons</taxon>
        <taxon>Gunneridae</taxon>
        <taxon>Pentapetalae</taxon>
        <taxon>rosids</taxon>
        <taxon>fabids</taxon>
        <taxon>Fabales</taxon>
        <taxon>Fabaceae</taxon>
        <taxon>Caesalpinioideae</taxon>
        <taxon>Cassia clade</taxon>
        <taxon>Senna</taxon>
    </lineage>
</organism>
<dbReference type="EMBL" id="JAAIUW010000012">
    <property type="protein sequence ID" value="KAF7806919.1"/>
    <property type="molecule type" value="Genomic_DNA"/>
</dbReference>
<dbReference type="OrthoDB" id="1681423at2759"/>
<gene>
    <name evidence="3" type="ORF">G2W53_039080</name>
</gene>
<accession>A0A834SMU9</accession>
<reference evidence="3" key="1">
    <citation type="submission" date="2020-09" db="EMBL/GenBank/DDBJ databases">
        <title>Genome-Enabled Discovery of Anthraquinone Biosynthesis in Senna tora.</title>
        <authorList>
            <person name="Kang S.-H."/>
            <person name="Pandey R.P."/>
            <person name="Lee C.-M."/>
            <person name="Sim J.-S."/>
            <person name="Jeong J.-T."/>
            <person name="Choi B.-S."/>
            <person name="Jung M."/>
            <person name="Ginzburg D."/>
            <person name="Zhao K."/>
            <person name="Won S.Y."/>
            <person name="Oh T.-J."/>
            <person name="Yu Y."/>
            <person name="Kim N.-H."/>
            <person name="Lee O.R."/>
            <person name="Lee T.-H."/>
            <person name="Bashyal P."/>
            <person name="Kim T.-S."/>
            <person name="Lee W.-H."/>
            <person name="Kawkins C."/>
            <person name="Kim C.-K."/>
            <person name="Kim J.S."/>
            <person name="Ahn B.O."/>
            <person name="Rhee S.Y."/>
            <person name="Sohng J.K."/>
        </authorList>
    </citation>
    <scope>NUCLEOTIDE SEQUENCE</scope>
    <source>
        <tissue evidence="3">Leaf</tissue>
    </source>
</reference>
<feature type="compositionally biased region" description="Polar residues" evidence="1">
    <location>
        <begin position="507"/>
        <end position="522"/>
    </location>
</feature>
<keyword evidence="4" id="KW-1185">Reference proteome</keyword>
<protein>
    <submittedName>
        <fullName evidence="3">Dentin sialophosphoprotein isoform X1</fullName>
    </submittedName>
</protein>
<feature type="compositionally biased region" description="Basic and acidic residues" evidence="1">
    <location>
        <begin position="319"/>
        <end position="337"/>
    </location>
</feature>
<dbReference type="GO" id="GO:0003676">
    <property type="term" value="F:nucleic acid binding"/>
    <property type="evidence" value="ECO:0007669"/>
    <property type="project" value="InterPro"/>
</dbReference>